<dbReference type="GO" id="GO:0016787">
    <property type="term" value="F:hydrolase activity"/>
    <property type="evidence" value="ECO:0007669"/>
    <property type="project" value="UniProtKB-KW"/>
</dbReference>
<evidence type="ECO:0000256" key="1">
    <source>
        <dbReference type="ARBA" id="ARBA00022729"/>
    </source>
</evidence>
<feature type="domain" description="Peptidase S9 prolyl oligopeptidase catalytic" evidence="2">
    <location>
        <begin position="166"/>
        <end position="227"/>
    </location>
</feature>
<dbReference type="PANTHER" id="PTHR43037:SF1">
    <property type="entry name" value="BLL1128 PROTEIN"/>
    <property type="match status" value="1"/>
</dbReference>
<dbReference type="Gene3D" id="3.40.50.1820">
    <property type="entry name" value="alpha/beta hydrolase"/>
    <property type="match status" value="1"/>
</dbReference>
<evidence type="ECO:0000259" key="2">
    <source>
        <dbReference type="Pfam" id="PF00326"/>
    </source>
</evidence>
<dbReference type="Pfam" id="PF00326">
    <property type="entry name" value="Peptidase_S9"/>
    <property type="match status" value="1"/>
</dbReference>
<dbReference type="AlphaFoldDB" id="A0A3G8Z9M1"/>
<dbReference type="EMBL" id="CP034160">
    <property type="protein sequence ID" value="AZI54192.1"/>
    <property type="molecule type" value="Genomic_DNA"/>
</dbReference>
<dbReference type="PROSITE" id="PS51257">
    <property type="entry name" value="PROKAR_LIPOPROTEIN"/>
    <property type="match status" value="1"/>
</dbReference>
<evidence type="ECO:0000313" key="4">
    <source>
        <dbReference type="Proteomes" id="UP000272316"/>
    </source>
</evidence>
<keyword evidence="1" id="KW-0732">Signal</keyword>
<sequence>MLKREIFLMRKRVIRLLIILFGFLFIFSCTSQKMKYGTKTEFHDKADSLQSLARIKYIKSLDYSDFKAGKFDNGKVAVNYRFLKPKKVEQNKKYPLVLVFHGSGAIGTNNTSQMGVLSKMWLLPENREKYPVYVLSPQFPVRSSNYHLDESRNVKASEANEHLDLVLESIDSLIINENIDRDRIYVMGFSMGGATTSNAISKRPDLFAAAINISGISQFDKMDELTKMPIWIVHGSLDTDNFPQSNFKFFDEMKSKGKVFLWEYKDKYHNNILSAELVDEIPKWLLKQYQ</sequence>
<organism evidence="3 4">
    <name type="scientific">Epilithonimonas vandammei</name>
    <dbReference type="NCBI Taxonomy" id="2487072"/>
    <lineage>
        <taxon>Bacteria</taxon>
        <taxon>Pseudomonadati</taxon>
        <taxon>Bacteroidota</taxon>
        <taxon>Flavobacteriia</taxon>
        <taxon>Flavobacteriales</taxon>
        <taxon>Weeksellaceae</taxon>
        <taxon>Chryseobacterium group</taxon>
        <taxon>Epilithonimonas</taxon>
    </lineage>
</organism>
<protein>
    <submittedName>
        <fullName evidence="3">Alpha/beta fold hydrolase</fullName>
    </submittedName>
</protein>
<evidence type="ECO:0000313" key="3">
    <source>
        <dbReference type="EMBL" id="AZI54192.1"/>
    </source>
</evidence>
<dbReference type="SUPFAM" id="SSF53474">
    <property type="entry name" value="alpha/beta-Hydrolases"/>
    <property type="match status" value="1"/>
</dbReference>
<reference evidence="4" key="1">
    <citation type="submission" date="2018-11" db="EMBL/GenBank/DDBJ databases">
        <title>Proposal to divide the Flavobacteriaceae and reorganize its genera based on Amino Acid Identity values calculated from whole genome sequences.</title>
        <authorList>
            <person name="Nicholson A.C."/>
            <person name="Gulvik C.A."/>
            <person name="Whitney A.M."/>
            <person name="Sheth M."/>
            <person name="Batra D."/>
            <person name="Pryor J."/>
            <person name="Bernardet J.-F."/>
            <person name="Hugo C."/>
            <person name="Kampfer P."/>
            <person name="Newman J.D."/>
            <person name="McQuiston J.R."/>
        </authorList>
    </citation>
    <scope>NUCLEOTIDE SEQUENCE [LARGE SCALE GENOMIC DNA]</scope>
    <source>
        <strain evidence="4">H6466</strain>
    </source>
</reference>
<proteinExistence type="predicted"/>
<dbReference type="InterPro" id="IPR050955">
    <property type="entry name" value="Plant_Biomass_Hydrol_Est"/>
</dbReference>
<dbReference type="KEGG" id="eva:EIB75_02470"/>
<dbReference type="InterPro" id="IPR001375">
    <property type="entry name" value="Peptidase_S9_cat"/>
</dbReference>
<dbReference type="Proteomes" id="UP000272316">
    <property type="component" value="Chromosome"/>
</dbReference>
<name>A0A3G8Z9M1_9FLAO</name>
<dbReference type="PANTHER" id="PTHR43037">
    <property type="entry name" value="UNNAMED PRODUCT-RELATED"/>
    <property type="match status" value="1"/>
</dbReference>
<gene>
    <name evidence="3" type="ORF">EIB75_02470</name>
</gene>
<keyword evidence="3" id="KW-0378">Hydrolase</keyword>
<accession>A0A3G8Z9M1</accession>
<dbReference type="InterPro" id="IPR029058">
    <property type="entry name" value="AB_hydrolase_fold"/>
</dbReference>